<protein>
    <submittedName>
        <fullName evidence="1">Uncharacterized protein</fullName>
    </submittedName>
</protein>
<proteinExistence type="predicted"/>
<dbReference type="Proteomes" id="UP000244093">
    <property type="component" value="Unassembled WGS sequence"/>
</dbReference>
<accession>A0A2R7Y8J3</accession>
<dbReference type="Pfam" id="PF25952">
    <property type="entry name" value="DUF7990"/>
    <property type="match status" value="1"/>
</dbReference>
<comment type="caution">
    <text evidence="1">The sequence shown here is derived from an EMBL/GenBank/DDBJ whole genome shotgun (WGS) entry which is preliminary data.</text>
</comment>
<dbReference type="InterPro" id="IPR058303">
    <property type="entry name" value="DUF7990"/>
</dbReference>
<evidence type="ECO:0000313" key="2">
    <source>
        <dbReference type="Proteomes" id="UP000244093"/>
    </source>
</evidence>
<organism evidence="1 2">
    <name type="scientific">Zestosphaera tikiterensis</name>
    <dbReference type="NCBI Taxonomy" id="1973259"/>
    <lineage>
        <taxon>Archaea</taxon>
        <taxon>Thermoproteota</taxon>
        <taxon>Thermoprotei</taxon>
        <taxon>Desulfurococcales</taxon>
        <taxon>Desulfurococcaceae</taxon>
        <taxon>Zestosphaera</taxon>
    </lineage>
</organism>
<sequence>MVFKRVYNVLREFVNFVRGVNQAIIEESVGALELEHMELEAAFLTLVMGSLTGVKTIPTLLSLELLEPLKDELKVLTSRAVKGKDVLGDLMSSLGGEW</sequence>
<reference evidence="1 2" key="1">
    <citation type="journal article" date="2018" name="Syst. Appl. Microbiol.">
        <title>A new symbiotic nanoarchaeote (Candidatus Nanoclepta minutus) and its host (Zestosphaera tikiterensis gen. nov., sp. nov.) from a New Zealand hot spring.</title>
        <authorList>
            <person name="St John E."/>
            <person name="Liu Y."/>
            <person name="Podar M."/>
            <person name="Stott M.B."/>
            <person name="Meneghin J."/>
            <person name="Chen Z."/>
            <person name="Lagutin K."/>
            <person name="Mitchell K."/>
            <person name="Reysenbach A.L."/>
        </authorList>
    </citation>
    <scope>NUCLEOTIDE SEQUENCE [LARGE SCALE GENOMIC DNA]</scope>
    <source>
        <strain evidence="1">NZ3</strain>
    </source>
</reference>
<dbReference type="AlphaFoldDB" id="A0A2R7Y8J3"/>
<dbReference type="EMBL" id="NBVN01000002">
    <property type="protein sequence ID" value="PUA33629.1"/>
    <property type="molecule type" value="Genomic_DNA"/>
</dbReference>
<name>A0A2R7Y8J3_9CREN</name>
<evidence type="ECO:0000313" key="1">
    <source>
        <dbReference type="EMBL" id="PUA33629.1"/>
    </source>
</evidence>
<gene>
    <name evidence="1" type="ORF">B7O98_04240</name>
</gene>